<evidence type="ECO:0000256" key="3">
    <source>
        <dbReference type="ARBA" id="ARBA00023159"/>
    </source>
</evidence>
<organism evidence="8 9">
    <name type="scientific">Lysinibacillus mangiferihumi</name>
    <dbReference type="NCBI Taxonomy" id="1130819"/>
    <lineage>
        <taxon>Bacteria</taxon>
        <taxon>Bacillati</taxon>
        <taxon>Bacillota</taxon>
        <taxon>Bacilli</taxon>
        <taxon>Bacillales</taxon>
        <taxon>Bacillaceae</taxon>
        <taxon>Lysinibacillus</taxon>
    </lineage>
</organism>
<gene>
    <name evidence="8" type="ORF">FC756_25555</name>
</gene>
<evidence type="ECO:0000256" key="2">
    <source>
        <dbReference type="ARBA" id="ARBA00023012"/>
    </source>
</evidence>
<evidence type="ECO:0000313" key="9">
    <source>
        <dbReference type="Proteomes" id="UP000308744"/>
    </source>
</evidence>
<feature type="modified residue" description="4-aspartylphosphate" evidence="5">
    <location>
        <position position="58"/>
    </location>
</feature>
<dbReference type="PANTHER" id="PTHR37299:SF3">
    <property type="entry name" value="STAGE 0 SPORULATION PROTEIN A HOMOLOG"/>
    <property type="match status" value="1"/>
</dbReference>
<evidence type="ECO:0000256" key="1">
    <source>
        <dbReference type="ARBA" id="ARBA00022490"/>
    </source>
</evidence>
<accession>A0A4U2XYW5</accession>
<comment type="function">
    <text evidence="4">Required for high-level post-exponential phase expression of a series of secreted proteins.</text>
</comment>
<dbReference type="InterPro" id="IPR007492">
    <property type="entry name" value="LytTR_DNA-bd_dom"/>
</dbReference>
<dbReference type="RefSeq" id="WP_107895168.1">
    <property type="nucleotide sequence ID" value="NZ_PYWM01000008.1"/>
</dbReference>
<dbReference type="PANTHER" id="PTHR37299">
    <property type="entry name" value="TRANSCRIPTIONAL REGULATOR-RELATED"/>
    <property type="match status" value="1"/>
</dbReference>
<evidence type="ECO:0000313" key="8">
    <source>
        <dbReference type="EMBL" id="TKI53140.1"/>
    </source>
</evidence>
<dbReference type="GO" id="GO:0003677">
    <property type="term" value="F:DNA binding"/>
    <property type="evidence" value="ECO:0007669"/>
    <property type="project" value="InterPro"/>
</dbReference>
<name>A0A4U2XYW5_9BACI</name>
<dbReference type="InterPro" id="IPR001789">
    <property type="entry name" value="Sig_transdc_resp-reg_receiver"/>
</dbReference>
<dbReference type="SUPFAM" id="SSF52172">
    <property type="entry name" value="CheY-like"/>
    <property type="match status" value="1"/>
</dbReference>
<sequence length="243" mass="28322">MRVIICEDDISQRQFILNEIVQYANFHLPGTEVVLCASSGAEVLSYINQYPADCYFLDIDLEGIMCGLELASLIREKDSLANIIFVTTFADKLRLTFKYKIAAMDYIVKDPDKEIFQENLTLALNTAYQRYVSIGQQSDRVNMLQIKVGENIKNIKYANIYYLETATVAHKLRLHTKDGTYEFYGKLKDYEKLDSRFRRCHNSYLINIDYMIEFSPKERMLTMSNGHKCLVSFRYTKNITRVN</sequence>
<proteinExistence type="predicted"/>
<evidence type="ECO:0000256" key="5">
    <source>
        <dbReference type="PROSITE-ProRule" id="PRU00169"/>
    </source>
</evidence>
<evidence type="ECO:0000259" key="7">
    <source>
        <dbReference type="PROSITE" id="PS50930"/>
    </source>
</evidence>
<keyword evidence="3" id="KW-0010">Activator</keyword>
<dbReference type="Pfam" id="PF00072">
    <property type="entry name" value="Response_reg"/>
    <property type="match status" value="1"/>
</dbReference>
<keyword evidence="1" id="KW-0963">Cytoplasm</keyword>
<protein>
    <submittedName>
        <fullName evidence="8">Response regulator transcription factor</fullName>
    </submittedName>
</protein>
<keyword evidence="9" id="KW-1185">Reference proteome</keyword>
<feature type="domain" description="Response regulatory" evidence="6">
    <location>
        <begin position="2"/>
        <end position="124"/>
    </location>
</feature>
<feature type="domain" description="HTH LytTR-type" evidence="7">
    <location>
        <begin position="144"/>
        <end position="243"/>
    </location>
</feature>
<dbReference type="Proteomes" id="UP000308744">
    <property type="component" value="Unassembled WGS sequence"/>
</dbReference>
<dbReference type="AlphaFoldDB" id="A0A4U2XYW5"/>
<keyword evidence="2" id="KW-0902">Two-component regulatory system</keyword>
<comment type="caution">
    <text evidence="8">The sequence shown here is derived from an EMBL/GenBank/DDBJ whole genome shotgun (WGS) entry which is preliminary data.</text>
</comment>
<dbReference type="PROSITE" id="PS50930">
    <property type="entry name" value="HTH_LYTTR"/>
    <property type="match status" value="1"/>
</dbReference>
<dbReference type="Pfam" id="PF04397">
    <property type="entry name" value="LytTR"/>
    <property type="match status" value="1"/>
</dbReference>
<keyword evidence="5" id="KW-0597">Phosphoprotein</keyword>
<reference evidence="8 9" key="1">
    <citation type="submission" date="2019-04" db="EMBL/GenBank/DDBJ databases">
        <title>Lysinibacillus genome sequencing.</title>
        <authorList>
            <person name="Dunlap C."/>
        </authorList>
    </citation>
    <scope>NUCLEOTIDE SEQUENCE [LARGE SCALE GENOMIC DNA]</scope>
    <source>
        <strain evidence="8 9">CCTCC AB 2010389</strain>
    </source>
</reference>
<dbReference type="GO" id="GO:0000156">
    <property type="term" value="F:phosphorelay response regulator activity"/>
    <property type="evidence" value="ECO:0007669"/>
    <property type="project" value="InterPro"/>
</dbReference>
<dbReference type="InterPro" id="IPR046947">
    <property type="entry name" value="LytR-like"/>
</dbReference>
<evidence type="ECO:0000256" key="4">
    <source>
        <dbReference type="ARBA" id="ARBA00037164"/>
    </source>
</evidence>
<dbReference type="EMBL" id="SZPU01000132">
    <property type="protein sequence ID" value="TKI53140.1"/>
    <property type="molecule type" value="Genomic_DNA"/>
</dbReference>
<dbReference type="PROSITE" id="PS50110">
    <property type="entry name" value="RESPONSE_REGULATORY"/>
    <property type="match status" value="1"/>
</dbReference>
<dbReference type="InterPro" id="IPR011006">
    <property type="entry name" value="CheY-like_superfamily"/>
</dbReference>
<dbReference type="SMART" id="SM00448">
    <property type="entry name" value="REC"/>
    <property type="match status" value="1"/>
</dbReference>
<dbReference type="Gene3D" id="2.40.50.1020">
    <property type="entry name" value="LytTr DNA-binding domain"/>
    <property type="match status" value="1"/>
</dbReference>
<dbReference type="Gene3D" id="3.40.50.2300">
    <property type="match status" value="1"/>
</dbReference>
<dbReference type="SMART" id="SM00850">
    <property type="entry name" value="LytTR"/>
    <property type="match status" value="1"/>
</dbReference>
<evidence type="ECO:0000259" key="6">
    <source>
        <dbReference type="PROSITE" id="PS50110"/>
    </source>
</evidence>